<name>A0A087TDM1_STEMI</name>
<evidence type="ECO:0000256" key="5">
    <source>
        <dbReference type="ARBA" id="ARBA00022741"/>
    </source>
</evidence>
<dbReference type="AlphaFoldDB" id="A0A087TDM1"/>
<gene>
    <name evidence="12" type="ORF">X975_27193</name>
</gene>
<dbReference type="GO" id="GO:0042776">
    <property type="term" value="P:proton motive force-driven mitochondrial ATP synthesis"/>
    <property type="evidence" value="ECO:0007669"/>
    <property type="project" value="TreeGrafter"/>
</dbReference>
<feature type="non-terminal residue" evidence="12">
    <location>
        <position position="230"/>
    </location>
</feature>
<dbReference type="InterPro" id="IPR050053">
    <property type="entry name" value="ATPase_alpha/beta_chains"/>
</dbReference>
<keyword evidence="13" id="KW-1185">Reference proteome</keyword>
<dbReference type="GO" id="GO:0046933">
    <property type="term" value="F:proton-transporting ATP synthase activity, rotational mechanism"/>
    <property type="evidence" value="ECO:0007669"/>
    <property type="project" value="TreeGrafter"/>
</dbReference>
<dbReference type="PANTHER" id="PTHR15184:SF71">
    <property type="entry name" value="ATP SYNTHASE SUBUNIT BETA, MITOCHONDRIAL"/>
    <property type="match status" value="1"/>
</dbReference>
<dbReference type="CDD" id="cd18115">
    <property type="entry name" value="ATP-synt_F1_beta_N"/>
    <property type="match status" value="1"/>
</dbReference>
<evidence type="ECO:0000256" key="9">
    <source>
        <dbReference type="ARBA" id="ARBA00023196"/>
    </source>
</evidence>
<dbReference type="Pfam" id="PF02874">
    <property type="entry name" value="ATP-synt_ab_N"/>
    <property type="match status" value="1"/>
</dbReference>
<evidence type="ECO:0000313" key="13">
    <source>
        <dbReference type="Proteomes" id="UP000054359"/>
    </source>
</evidence>
<keyword evidence="4" id="KW-0813">Transport</keyword>
<dbReference type="GO" id="GO:0005634">
    <property type="term" value="C:nucleus"/>
    <property type="evidence" value="ECO:0007669"/>
    <property type="project" value="UniProtKB-SubCell"/>
</dbReference>
<accession>A0A087TDM1</accession>
<sequence>MRWPIVGRLEASQSQVQICREFNLTPSVVCNLWKQFQNTESIERKPGQGRPRATTARKDLYLFILMRRKRGATASQFSRDLYAATGTGVTGVPVSKRLNERGFFAKRPAVCAPLMSIDRTVRLAWNRVIINSRYLWISTWPIRILKRSIWYLLIIKRSHTTKTLVRSGLHCPGIVAVIGAVVDVQFDDALPPILNALEVEGRKPRLILEVAQHLGENTVRTTVLWMVLKA</sequence>
<dbReference type="SUPFAM" id="SSF46689">
    <property type="entry name" value="Homeodomain-like"/>
    <property type="match status" value="1"/>
</dbReference>
<dbReference type="EMBL" id="KK114741">
    <property type="protein sequence ID" value="KFM63210.1"/>
    <property type="molecule type" value="Genomic_DNA"/>
</dbReference>
<feature type="domain" description="ATPase F1/V1/A1 complex alpha/beta subunit N-terminal" evidence="11">
    <location>
        <begin position="174"/>
        <end position="224"/>
    </location>
</feature>
<proteinExistence type="inferred from homology"/>
<keyword evidence="5" id="KW-0547">Nucleotide-binding</keyword>
<keyword evidence="8" id="KW-0472">Membrane</keyword>
<dbReference type="InterPro" id="IPR036121">
    <property type="entry name" value="ATPase_F1/V1/A1_a/bsu_N_sf"/>
</dbReference>
<dbReference type="OrthoDB" id="14523at2759"/>
<evidence type="ECO:0000256" key="2">
    <source>
        <dbReference type="ARBA" id="ARBA00004370"/>
    </source>
</evidence>
<evidence type="ECO:0000313" key="12">
    <source>
        <dbReference type="EMBL" id="KFM63210.1"/>
    </source>
</evidence>
<evidence type="ECO:0000256" key="1">
    <source>
        <dbReference type="ARBA" id="ARBA00004123"/>
    </source>
</evidence>
<comment type="subcellular location">
    <subcellularLocation>
        <location evidence="2">Membrane</location>
    </subcellularLocation>
    <subcellularLocation>
        <location evidence="1">Nucleus</location>
    </subcellularLocation>
</comment>
<dbReference type="GO" id="GO:0045259">
    <property type="term" value="C:proton-transporting ATP synthase complex"/>
    <property type="evidence" value="ECO:0007669"/>
    <property type="project" value="UniProtKB-KW"/>
</dbReference>
<evidence type="ECO:0000256" key="8">
    <source>
        <dbReference type="ARBA" id="ARBA00023136"/>
    </source>
</evidence>
<dbReference type="SUPFAM" id="SSF50615">
    <property type="entry name" value="N-terminal domain of alpha and beta subunits of F1 ATP synthase"/>
    <property type="match status" value="1"/>
</dbReference>
<dbReference type="Proteomes" id="UP000054359">
    <property type="component" value="Unassembled WGS sequence"/>
</dbReference>
<organism evidence="12 13">
    <name type="scientific">Stegodyphus mimosarum</name>
    <name type="common">African social velvet spider</name>
    <dbReference type="NCBI Taxonomy" id="407821"/>
    <lineage>
        <taxon>Eukaryota</taxon>
        <taxon>Metazoa</taxon>
        <taxon>Ecdysozoa</taxon>
        <taxon>Arthropoda</taxon>
        <taxon>Chelicerata</taxon>
        <taxon>Arachnida</taxon>
        <taxon>Araneae</taxon>
        <taxon>Araneomorphae</taxon>
        <taxon>Entelegynae</taxon>
        <taxon>Eresoidea</taxon>
        <taxon>Eresidae</taxon>
        <taxon>Stegodyphus</taxon>
    </lineage>
</organism>
<dbReference type="STRING" id="407821.A0A087TDM1"/>
<dbReference type="Gene3D" id="2.40.10.170">
    <property type="match status" value="1"/>
</dbReference>
<evidence type="ECO:0000256" key="7">
    <source>
        <dbReference type="ARBA" id="ARBA00023065"/>
    </source>
</evidence>
<evidence type="ECO:0000256" key="4">
    <source>
        <dbReference type="ARBA" id="ARBA00022448"/>
    </source>
</evidence>
<dbReference type="PANTHER" id="PTHR15184">
    <property type="entry name" value="ATP SYNTHASE"/>
    <property type="match status" value="1"/>
</dbReference>
<evidence type="ECO:0000256" key="3">
    <source>
        <dbReference type="ARBA" id="ARBA00008936"/>
    </source>
</evidence>
<dbReference type="GO" id="GO:0005739">
    <property type="term" value="C:mitochondrion"/>
    <property type="evidence" value="ECO:0007669"/>
    <property type="project" value="GOC"/>
</dbReference>
<dbReference type="InterPro" id="IPR004100">
    <property type="entry name" value="ATPase_F1/V1/A1_a/bsu_N"/>
</dbReference>
<dbReference type="GO" id="GO:0005524">
    <property type="term" value="F:ATP binding"/>
    <property type="evidence" value="ECO:0007669"/>
    <property type="project" value="UniProtKB-KW"/>
</dbReference>
<dbReference type="InterPro" id="IPR009057">
    <property type="entry name" value="Homeodomain-like_sf"/>
</dbReference>
<keyword evidence="7" id="KW-0406">Ion transport</keyword>
<keyword evidence="6" id="KW-0067">ATP-binding</keyword>
<protein>
    <submittedName>
        <fullName evidence="12">ATP synthase subunit beta, mitochondrial</fullName>
    </submittedName>
</protein>
<keyword evidence="10" id="KW-0066">ATP synthesis</keyword>
<comment type="similarity">
    <text evidence="3">Belongs to the ATPase alpha/beta chains family.</text>
</comment>
<evidence type="ECO:0000256" key="10">
    <source>
        <dbReference type="ARBA" id="ARBA00023310"/>
    </source>
</evidence>
<keyword evidence="9" id="KW-0139">CF(1)</keyword>
<reference evidence="12 13" key="1">
    <citation type="submission" date="2013-11" db="EMBL/GenBank/DDBJ databases">
        <title>Genome sequencing of Stegodyphus mimosarum.</title>
        <authorList>
            <person name="Bechsgaard J."/>
        </authorList>
    </citation>
    <scope>NUCLEOTIDE SEQUENCE [LARGE SCALE GENOMIC DNA]</scope>
</reference>
<evidence type="ECO:0000259" key="11">
    <source>
        <dbReference type="Pfam" id="PF02874"/>
    </source>
</evidence>
<evidence type="ECO:0000256" key="6">
    <source>
        <dbReference type="ARBA" id="ARBA00022840"/>
    </source>
</evidence>